<dbReference type="EMBL" id="JANJYI010000003">
    <property type="protein sequence ID" value="KAK2657400.1"/>
    <property type="molecule type" value="Genomic_DNA"/>
</dbReference>
<dbReference type="AlphaFoldDB" id="A0AAE0CN61"/>
<name>A0AAE0CN61_9ROSI</name>
<evidence type="ECO:0000256" key="1">
    <source>
        <dbReference type="SAM" id="Coils"/>
    </source>
</evidence>
<proteinExistence type="predicted"/>
<keyword evidence="3" id="KW-1185">Reference proteome</keyword>
<dbReference type="Proteomes" id="UP001280121">
    <property type="component" value="Unassembled WGS sequence"/>
</dbReference>
<evidence type="ECO:0000313" key="3">
    <source>
        <dbReference type="Proteomes" id="UP001280121"/>
    </source>
</evidence>
<accession>A0AAE0CN61</accession>
<sequence>MDKIEKRKGKKIMNVPESIAVDQSMPVDLTEPAAPYCGKNKEVTLVEKTKSDLERLTKSWSEKIARAEEEIARLRTVLEASETKLSDTDDMLADAFKKLDKTANEVVIHTRGKLMNQYILGEIDSWWPEKDIEVWEQSKKLKAIEPDDEQGVGGGTTGQ</sequence>
<gene>
    <name evidence="2" type="ORF">Ddye_010452</name>
</gene>
<comment type="caution">
    <text evidence="2">The sequence shown here is derived from an EMBL/GenBank/DDBJ whole genome shotgun (WGS) entry which is preliminary data.</text>
</comment>
<protein>
    <submittedName>
        <fullName evidence="2">Uncharacterized protein</fullName>
    </submittedName>
</protein>
<organism evidence="2 3">
    <name type="scientific">Dipteronia dyeriana</name>
    <dbReference type="NCBI Taxonomy" id="168575"/>
    <lineage>
        <taxon>Eukaryota</taxon>
        <taxon>Viridiplantae</taxon>
        <taxon>Streptophyta</taxon>
        <taxon>Embryophyta</taxon>
        <taxon>Tracheophyta</taxon>
        <taxon>Spermatophyta</taxon>
        <taxon>Magnoliopsida</taxon>
        <taxon>eudicotyledons</taxon>
        <taxon>Gunneridae</taxon>
        <taxon>Pentapetalae</taxon>
        <taxon>rosids</taxon>
        <taxon>malvids</taxon>
        <taxon>Sapindales</taxon>
        <taxon>Sapindaceae</taxon>
        <taxon>Hippocastanoideae</taxon>
        <taxon>Acereae</taxon>
        <taxon>Dipteronia</taxon>
    </lineage>
</organism>
<feature type="coiled-coil region" evidence="1">
    <location>
        <begin position="50"/>
        <end position="84"/>
    </location>
</feature>
<evidence type="ECO:0000313" key="2">
    <source>
        <dbReference type="EMBL" id="KAK2657400.1"/>
    </source>
</evidence>
<reference evidence="2" key="1">
    <citation type="journal article" date="2023" name="Plant J.">
        <title>Genome sequences and population genomics provide insights into the demographic history, inbreeding, and mutation load of two 'living fossil' tree species of Dipteronia.</title>
        <authorList>
            <person name="Feng Y."/>
            <person name="Comes H.P."/>
            <person name="Chen J."/>
            <person name="Zhu S."/>
            <person name="Lu R."/>
            <person name="Zhang X."/>
            <person name="Li P."/>
            <person name="Qiu J."/>
            <person name="Olsen K.M."/>
            <person name="Qiu Y."/>
        </authorList>
    </citation>
    <scope>NUCLEOTIDE SEQUENCE</scope>
    <source>
        <strain evidence="2">KIB01</strain>
    </source>
</reference>
<keyword evidence="1" id="KW-0175">Coiled coil</keyword>